<dbReference type="Pfam" id="PF13855">
    <property type="entry name" value="LRR_8"/>
    <property type="match status" value="1"/>
</dbReference>
<protein>
    <recommendedName>
        <fullName evidence="12">TIR domain-containing protein</fullName>
    </recommendedName>
</protein>
<dbReference type="Proteomes" id="UP000507470">
    <property type="component" value="Unassembled WGS sequence"/>
</dbReference>
<name>A0A6J8A4Y1_MYTCO</name>
<keyword evidence="10" id="KW-0325">Glycoprotein</keyword>
<dbReference type="InterPro" id="IPR000157">
    <property type="entry name" value="TIR_dom"/>
</dbReference>
<dbReference type="InterPro" id="IPR003591">
    <property type="entry name" value="Leu-rich_rpt_typical-subtyp"/>
</dbReference>
<evidence type="ECO:0000256" key="6">
    <source>
        <dbReference type="ARBA" id="ARBA00022737"/>
    </source>
</evidence>
<keyword evidence="4 11" id="KW-0812">Transmembrane</keyword>
<evidence type="ECO:0000256" key="11">
    <source>
        <dbReference type="SAM" id="Phobius"/>
    </source>
</evidence>
<keyword evidence="9" id="KW-0675">Receptor</keyword>
<dbReference type="SMART" id="SM00255">
    <property type="entry name" value="TIR"/>
    <property type="match status" value="1"/>
</dbReference>
<gene>
    <name evidence="13" type="ORF">MCOR_3692</name>
</gene>
<dbReference type="GO" id="GO:0007165">
    <property type="term" value="P:signal transduction"/>
    <property type="evidence" value="ECO:0007669"/>
    <property type="project" value="InterPro"/>
</dbReference>
<dbReference type="PANTHER" id="PTHR24365">
    <property type="entry name" value="TOLL-LIKE RECEPTOR"/>
    <property type="match status" value="1"/>
</dbReference>
<dbReference type="OrthoDB" id="1421090at2759"/>
<feature type="domain" description="TIR" evidence="12">
    <location>
        <begin position="223"/>
        <end position="322"/>
    </location>
</feature>
<dbReference type="Gene3D" id="3.80.10.10">
    <property type="entry name" value="Ribonuclease Inhibitor"/>
    <property type="match status" value="1"/>
</dbReference>
<evidence type="ECO:0000313" key="13">
    <source>
        <dbReference type="EMBL" id="CAC5361608.1"/>
    </source>
</evidence>
<evidence type="ECO:0000256" key="10">
    <source>
        <dbReference type="ARBA" id="ARBA00023180"/>
    </source>
</evidence>
<dbReference type="InterPro" id="IPR035897">
    <property type="entry name" value="Toll_tir_struct_dom_sf"/>
</dbReference>
<dbReference type="GO" id="GO:0038023">
    <property type="term" value="F:signaling receptor activity"/>
    <property type="evidence" value="ECO:0007669"/>
    <property type="project" value="TreeGrafter"/>
</dbReference>
<sequence>MVQPNAFVNLTKLENLNLNENSLSYVDLELLNGLVSLKFLQVEQNRIAFIVDDAFKGITNLEVLRLAYNKLASLPYGFAVSLMTLKYLTLSNNPWSCDCDDLHDFKEVTYELADVIYDRHDTYCFVNNTKNESFAIGSKQHVVGLDYWSICPNQSVIFQNRTIEKHREVLNYREVQALTLTLVLLVLAIIISTLVFLNRTLIQVVIYNKFGIRFFSVKPEENKMYDAFFSYSHKDEGFVVRELVQRLEKKDGYKLCVHFWDFPIGACIADTIIRSVEDSSRTIMIVSNNYLDSEWCQYKFQTAHHSVLRDKSQKIILILMEP</sequence>
<proteinExistence type="inferred from homology"/>
<evidence type="ECO:0000256" key="2">
    <source>
        <dbReference type="ARBA" id="ARBA00009634"/>
    </source>
</evidence>
<dbReference type="PROSITE" id="PS50104">
    <property type="entry name" value="TIR"/>
    <property type="match status" value="1"/>
</dbReference>
<dbReference type="AlphaFoldDB" id="A0A6J8A4Y1"/>
<dbReference type="SUPFAM" id="SSF52200">
    <property type="entry name" value="Toll/Interleukin receptor TIR domain"/>
    <property type="match status" value="1"/>
</dbReference>
<keyword evidence="14" id="KW-1185">Reference proteome</keyword>
<evidence type="ECO:0000256" key="9">
    <source>
        <dbReference type="ARBA" id="ARBA00023170"/>
    </source>
</evidence>
<organism evidence="13 14">
    <name type="scientific">Mytilus coruscus</name>
    <name type="common">Sea mussel</name>
    <dbReference type="NCBI Taxonomy" id="42192"/>
    <lineage>
        <taxon>Eukaryota</taxon>
        <taxon>Metazoa</taxon>
        <taxon>Spiralia</taxon>
        <taxon>Lophotrochozoa</taxon>
        <taxon>Mollusca</taxon>
        <taxon>Bivalvia</taxon>
        <taxon>Autobranchia</taxon>
        <taxon>Pteriomorphia</taxon>
        <taxon>Mytilida</taxon>
        <taxon>Mytiloidea</taxon>
        <taxon>Mytilidae</taxon>
        <taxon>Mytilinae</taxon>
        <taxon>Mytilus</taxon>
    </lineage>
</organism>
<dbReference type="GO" id="GO:0005886">
    <property type="term" value="C:plasma membrane"/>
    <property type="evidence" value="ECO:0007669"/>
    <property type="project" value="TreeGrafter"/>
</dbReference>
<dbReference type="InterPro" id="IPR001611">
    <property type="entry name" value="Leu-rich_rpt"/>
</dbReference>
<keyword evidence="5" id="KW-0732">Signal</keyword>
<keyword evidence="8 11" id="KW-0472">Membrane</keyword>
<dbReference type="InterPro" id="IPR032675">
    <property type="entry name" value="LRR_dom_sf"/>
</dbReference>
<comment type="subcellular location">
    <subcellularLocation>
        <location evidence="1">Membrane</location>
        <topology evidence="1">Single-pass membrane protein</topology>
    </subcellularLocation>
</comment>
<dbReference type="Gene3D" id="3.40.50.10140">
    <property type="entry name" value="Toll/interleukin-1 receptor homology (TIR) domain"/>
    <property type="match status" value="1"/>
</dbReference>
<dbReference type="SUPFAM" id="SSF52058">
    <property type="entry name" value="L domain-like"/>
    <property type="match status" value="1"/>
</dbReference>
<evidence type="ECO:0000313" key="14">
    <source>
        <dbReference type="Proteomes" id="UP000507470"/>
    </source>
</evidence>
<evidence type="ECO:0000256" key="1">
    <source>
        <dbReference type="ARBA" id="ARBA00004167"/>
    </source>
</evidence>
<accession>A0A6J8A4Y1</accession>
<dbReference type="PANTHER" id="PTHR24365:SF541">
    <property type="entry name" value="PROTEIN TOLL-RELATED"/>
    <property type="match status" value="1"/>
</dbReference>
<keyword evidence="3" id="KW-0433">Leucine-rich repeat</keyword>
<keyword evidence="6" id="KW-0677">Repeat</keyword>
<dbReference type="EMBL" id="CACVKT020000630">
    <property type="protein sequence ID" value="CAC5361608.1"/>
    <property type="molecule type" value="Genomic_DNA"/>
</dbReference>
<evidence type="ECO:0000256" key="5">
    <source>
        <dbReference type="ARBA" id="ARBA00022729"/>
    </source>
</evidence>
<feature type="transmembrane region" description="Helical" evidence="11">
    <location>
        <begin position="175"/>
        <end position="197"/>
    </location>
</feature>
<evidence type="ECO:0000256" key="8">
    <source>
        <dbReference type="ARBA" id="ARBA00023136"/>
    </source>
</evidence>
<dbReference type="Pfam" id="PF13676">
    <property type="entry name" value="TIR_2"/>
    <property type="match status" value="1"/>
</dbReference>
<comment type="similarity">
    <text evidence="2">Belongs to the Toll-like receptor family.</text>
</comment>
<reference evidence="13 14" key="1">
    <citation type="submission" date="2020-06" db="EMBL/GenBank/DDBJ databases">
        <authorList>
            <person name="Li R."/>
            <person name="Bekaert M."/>
        </authorList>
    </citation>
    <scope>NUCLEOTIDE SEQUENCE [LARGE SCALE GENOMIC DNA]</scope>
    <source>
        <strain evidence="14">wild</strain>
    </source>
</reference>
<evidence type="ECO:0000256" key="4">
    <source>
        <dbReference type="ARBA" id="ARBA00022692"/>
    </source>
</evidence>
<evidence type="ECO:0000256" key="7">
    <source>
        <dbReference type="ARBA" id="ARBA00022989"/>
    </source>
</evidence>
<evidence type="ECO:0000259" key="12">
    <source>
        <dbReference type="PROSITE" id="PS50104"/>
    </source>
</evidence>
<keyword evidence="7 11" id="KW-1133">Transmembrane helix</keyword>
<evidence type="ECO:0000256" key="3">
    <source>
        <dbReference type="ARBA" id="ARBA00022614"/>
    </source>
</evidence>
<dbReference type="SMART" id="SM00369">
    <property type="entry name" value="LRR_TYP"/>
    <property type="match status" value="3"/>
</dbReference>
<dbReference type="PRINTS" id="PR01537">
    <property type="entry name" value="INTRLKN1R1F"/>
</dbReference>